<dbReference type="InterPro" id="IPR011990">
    <property type="entry name" value="TPR-like_helical_dom_sf"/>
</dbReference>
<sequence>MKKRYIPTLAAGLFFATVLTGCDFLDTSESTYYDKEEILYDPSRVYQLCTQVYTYLPNGLSGISGAMQDAATDDAVHVYPTATVQRFVDGSWSANRTVDDVFADYYMAIHDANFYLENCLGLTFDDWKNSDGFQDTYTSYLNYEHEVRLLRAFYYFELVKRYGNVPLVTKTMSAEEASTVAPTNAESVLQFVIDECTAVAEKLPVQVTTLPGAAANMQRVGKGTALAIKSRAALYLASPLFNAKNDTKRWEAAAKAAYDVIEKSAELGYELDSKYDNLFGATNNQSSEIIMCVPGGKSTSFESGNFPIGVNKGKGNTCPTENLVDAYEMTNGTVFDWKNPAHAANPYKGRDPRMKMTIVCNGDKWPAKKEVETFIGGANGQPLLNATTTGYYLRKYVNNKVTFEAGETTNSFDHNWVVMRYAEILLNYAEAAATAYGPDVTPAGFTLSACEAVNMVRQRPGVKMPNFPPGMKKDEFLKRLRNERRVEFAFEGQRFWDLRRWKALDEMKSIYKVEIKKDVNGKLSYERLPLTTYDIKEKMYFYPFANSELYKNRNLKQNPGWE</sequence>
<reference evidence="9" key="1">
    <citation type="submission" date="2024-07" db="EMBL/GenBank/DDBJ databases">
        <title>Complete genome sequence of Prevotella sp. YM-2024 GTC17253.</title>
        <authorList>
            <person name="Hayashi M."/>
            <person name="Muto Y."/>
            <person name="Tanaka K."/>
            <person name="Niwa H."/>
        </authorList>
    </citation>
    <scope>NUCLEOTIDE SEQUENCE</scope>
    <source>
        <strain evidence="9">GTC17253</strain>
    </source>
</reference>
<dbReference type="Gene3D" id="1.25.40.390">
    <property type="match status" value="1"/>
</dbReference>
<dbReference type="Pfam" id="PF14322">
    <property type="entry name" value="SusD-like_3"/>
    <property type="match status" value="1"/>
</dbReference>
<accession>A0AB33IRR1</accession>
<dbReference type="AlphaFoldDB" id="A0AB33IRR1"/>
<evidence type="ECO:0000256" key="6">
    <source>
        <dbReference type="SAM" id="SignalP"/>
    </source>
</evidence>
<dbReference type="InterPro" id="IPR033985">
    <property type="entry name" value="SusD-like_N"/>
</dbReference>
<protein>
    <submittedName>
        <fullName evidence="9">RagB/SusD family nutrient uptake outer membrane protein</fullName>
    </submittedName>
</protein>
<keyword evidence="4" id="KW-0472">Membrane</keyword>
<gene>
    <name evidence="9" type="ORF">GTC17253_18000</name>
</gene>
<comment type="similarity">
    <text evidence="2">Belongs to the SusD family.</text>
</comment>
<dbReference type="PROSITE" id="PS51257">
    <property type="entry name" value="PROKAR_LIPOPROTEIN"/>
    <property type="match status" value="1"/>
</dbReference>
<feature type="chain" id="PRO_5044225089" evidence="6">
    <location>
        <begin position="22"/>
        <end position="562"/>
    </location>
</feature>
<evidence type="ECO:0000256" key="5">
    <source>
        <dbReference type="ARBA" id="ARBA00023237"/>
    </source>
</evidence>
<dbReference type="EMBL" id="AP035785">
    <property type="protein sequence ID" value="BFO71834.1"/>
    <property type="molecule type" value="Genomic_DNA"/>
</dbReference>
<evidence type="ECO:0000256" key="1">
    <source>
        <dbReference type="ARBA" id="ARBA00004442"/>
    </source>
</evidence>
<proteinExistence type="inferred from homology"/>
<feature type="signal peptide" evidence="6">
    <location>
        <begin position="1"/>
        <end position="21"/>
    </location>
</feature>
<evidence type="ECO:0000256" key="3">
    <source>
        <dbReference type="ARBA" id="ARBA00022729"/>
    </source>
</evidence>
<keyword evidence="5" id="KW-0998">Cell outer membrane</keyword>
<comment type="subcellular location">
    <subcellularLocation>
        <location evidence="1">Cell outer membrane</location>
    </subcellularLocation>
</comment>
<dbReference type="SUPFAM" id="SSF48452">
    <property type="entry name" value="TPR-like"/>
    <property type="match status" value="1"/>
</dbReference>
<evidence type="ECO:0000259" key="7">
    <source>
        <dbReference type="Pfam" id="PF07980"/>
    </source>
</evidence>
<keyword evidence="3 6" id="KW-0732">Signal</keyword>
<dbReference type="Pfam" id="PF07980">
    <property type="entry name" value="SusD_RagB"/>
    <property type="match status" value="1"/>
</dbReference>
<name>A0AB33IRR1_9BACT</name>
<feature type="domain" description="SusD-like N-terminal" evidence="8">
    <location>
        <begin position="23"/>
        <end position="204"/>
    </location>
</feature>
<dbReference type="InterPro" id="IPR012944">
    <property type="entry name" value="SusD_RagB_dom"/>
</dbReference>
<dbReference type="GO" id="GO:0009279">
    <property type="term" value="C:cell outer membrane"/>
    <property type="evidence" value="ECO:0007669"/>
    <property type="project" value="UniProtKB-SubCell"/>
</dbReference>
<evidence type="ECO:0000313" key="9">
    <source>
        <dbReference type="EMBL" id="BFO71834.1"/>
    </source>
</evidence>
<feature type="domain" description="RagB/SusD" evidence="7">
    <location>
        <begin position="310"/>
        <end position="561"/>
    </location>
</feature>
<evidence type="ECO:0000256" key="4">
    <source>
        <dbReference type="ARBA" id="ARBA00023136"/>
    </source>
</evidence>
<organism evidence="9">
    <name type="scientific">Prevotella sp. GTC17253</name>
    <dbReference type="NCBI Taxonomy" id="3236793"/>
    <lineage>
        <taxon>Bacteria</taxon>
        <taxon>Pseudomonadati</taxon>
        <taxon>Bacteroidota</taxon>
        <taxon>Bacteroidia</taxon>
        <taxon>Bacteroidales</taxon>
        <taxon>Prevotellaceae</taxon>
        <taxon>Prevotella</taxon>
    </lineage>
</organism>
<evidence type="ECO:0000256" key="2">
    <source>
        <dbReference type="ARBA" id="ARBA00006275"/>
    </source>
</evidence>
<evidence type="ECO:0000259" key="8">
    <source>
        <dbReference type="Pfam" id="PF14322"/>
    </source>
</evidence>